<feature type="region of interest" description="Disordered" evidence="1">
    <location>
        <begin position="1"/>
        <end position="26"/>
    </location>
</feature>
<dbReference type="EMBL" id="WOWK01000064">
    <property type="protein sequence ID" value="KAF0322088.1"/>
    <property type="molecule type" value="Genomic_DNA"/>
</dbReference>
<name>A0A8H3ZK04_9PEZI</name>
<accession>A0A8H3ZK04</accession>
<dbReference type="AlphaFoldDB" id="A0A8H3ZK04"/>
<feature type="region of interest" description="Disordered" evidence="1">
    <location>
        <begin position="183"/>
        <end position="202"/>
    </location>
</feature>
<protein>
    <submittedName>
        <fullName evidence="2">Uncharacterized protein</fullName>
    </submittedName>
</protein>
<feature type="compositionally biased region" description="Polar residues" evidence="1">
    <location>
        <begin position="186"/>
        <end position="202"/>
    </location>
</feature>
<proteinExistence type="predicted"/>
<organism evidence="2 3">
    <name type="scientific">Colletotrichum asianum</name>
    <dbReference type="NCBI Taxonomy" id="702518"/>
    <lineage>
        <taxon>Eukaryota</taxon>
        <taxon>Fungi</taxon>
        <taxon>Dikarya</taxon>
        <taxon>Ascomycota</taxon>
        <taxon>Pezizomycotina</taxon>
        <taxon>Sordariomycetes</taxon>
        <taxon>Hypocreomycetidae</taxon>
        <taxon>Glomerellales</taxon>
        <taxon>Glomerellaceae</taxon>
        <taxon>Colletotrichum</taxon>
        <taxon>Colletotrichum gloeosporioides species complex</taxon>
    </lineage>
</organism>
<reference evidence="2 3" key="1">
    <citation type="submission" date="2019-12" db="EMBL/GenBank/DDBJ databases">
        <title>A genome sequence resource for the geographically widespread anthracnose pathogen Colletotrichum asianum.</title>
        <authorList>
            <person name="Meng Y."/>
        </authorList>
    </citation>
    <scope>NUCLEOTIDE SEQUENCE [LARGE SCALE GENOMIC DNA]</scope>
    <source>
        <strain evidence="2 3">ICMP 18580</strain>
    </source>
</reference>
<sequence length="202" mass="21748">MQDAAISPGFLSKTSSHFQGPPEDPRGPSLRCVCLSKSTFSTAVLLIRQTNNAAHESRAGQRKRVTETDPRYARFPEEQASTANRRRTITTRGRPAAPIDPPSGATKAATKCHAPPALLHTGVRFGHHLGSELSRLGQREGDAHLPNRRLIKAVEVAVPAGPIVPFNECAVVDLKAPTHLRPPGSTCMQTPMASPELMQTPT</sequence>
<evidence type="ECO:0000256" key="1">
    <source>
        <dbReference type="SAM" id="MobiDB-lite"/>
    </source>
</evidence>
<gene>
    <name evidence="2" type="ORF">GQ607_010591</name>
</gene>
<keyword evidence="3" id="KW-1185">Reference proteome</keyword>
<dbReference type="Proteomes" id="UP000434172">
    <property type="component" value="Unassembled WGS sequence"/>
</dbReference>
<comment type="caution">
    <text evidence="2">The sequence shown here is derived from an EMBL/GenBank/DDBJ whole genome shotgun (WGS) entry which is preliminary data.</text>
</comment>
<evidence type="ECO:0000313" key="3">
    <source>
        <dbReference type="Proteomes" id="UP000434172"/>
    </source>
</evidence>
<evidence type="ECO:0000313" key="2">
    <source>
        <dbReference type="EMBL" id="KAF0322088.1"/>
    </source>
</evidence>